<comment type="caution">
    <text evidence="12">The sequence shown here is derived from an EMBL/GenBank/DDBJ whole genome shotgun (WGS) entry which is preliminary data.</text>
</comment>
<feature type="transmembrane region" description="Helical" evidence="9">
    <location>
        <begin position="79"/>
        <end position="100"/>
    </location>
</feature>
<feature type="transmembrane region" description="Helical" evidence="9">
    <location>
        <begin position="174"/>
        <end position="192"/>
    </location>
</feature>
<evidence type="ECO:0000256" key="4">
    <source>
        <dbReference type="ARBA" id="ARBA00022692"/>
    </source>
</evidence>
<name>A0A023BZL7_9FLAO</name>
<dbReference type="PANTHER" id="PTHR11562:SF17">
    <property type="entry name" value="RE54080P-RELATED"/>
    <property type="match status" value="1"/>
</dbReference>
<organism evidence="12 13">
    <name type="scientific">Aquimarina atlantica</name>
    <dbReference type="NCBI Taxonomy" id="1317122"/>
    <lineage>
        <taxon>Bacteria</taxon>
        <taxon>Pseudomonadati</taxon>
        <taxon>Bacteroidota</taxon>
        <taxon>Flavobacteriia</taxon>
        <taxon>Flavobacteriales</taxon>
        <taxon>Flavobacteriaceae</taxon>
        <taxon>Aquimarina</taxon>
    </lineage>
</organism>
<feature type="transmembrane region" description="Helical" evidence="9">
    <location>
        <begin position="116"/>
        <end position="133"/>
    </location>
</feature>
<evidence type="ECO:0000313" key="13">
    <source>
        <dbReference type="Proteomes" id="UP000023541"/>
    </source>
</evidence>
<evidence type="ECO:0000259" key="11">
    <source>
        <dbReference type="Pfam" id="PF16916"/>
    </source>
</evidence>
<evidence type="ECO:0000256" key="2">
    <source>
        <dbReference type="ARBA" id="ARBA00008873"/>
    </source>
</evidence>
<dbReference type="eggNOG" id="COG1230">
    <property type="taxonomic scope" value="Bacteria"/>
</dbReference>
<evidence type="ECO:0000256" key="7">
    <source>
        <dbReference type="ARBA" id="ARBA00023065"/>
    </source>
</evidence>
<keyword evidence="7" id="KW-0406">Ion transport</keyword>
<feature type="transmembrane region" description="Helical" evidence="9">
    <location>
        <begin position="16"/>
        <end position="35"/>
    </location>
</feature>
<evidence type="ECO:0000256" key="1">
    <source>
        <dbReference type="ARBA" id="ARBA00004141"/>
    </source>
</evidence>
<dbReference type="SUPFAM" id="SSF161111">
    <property type="entry name" value="Cation efflux protein transmembrane domain-like"/>
    <property type="match status" value="1"/>
</dbReference>
<keyword evidence="8 9" id="KW-0472">Membrane</keyword>
<reference evidence="12 13" key="1">
    <citation type="submission" date="2014-04" db="EMBL/GenBank/DDBJ databases">
        <title>Aquimarina sp. 22II-S11-z7 Genome Sequencing.</title>
        <authorList>
            <person name="Lai Q."/>
        </authorList>
    </citation>
    <scope>NUCLEOTIDE SEQUENCE [LARGE SCALE GENOMIC DNA]</scope>
    <source>
        <strain evidence="12 13">22II-S11-z7</strain>
    </source>
</reference>
<accession>A0A023BZL7</accession>
<keyword evidence="3" id="KW-0813">Transport</keyword>
<dbReference type="Proteomes" id="UP000023541">
    <property type="component" value="Unassembled WGS sequence"/>
</dbReference>
<feature type="domain" description="Cation efflux protein cytoplasmic" evidence="11">
    <location>
        <begin position="207"/>
        <end position="282"/>
    </location>
</feature>
<evidence type="ECO:0000259" key="10">
    <source>
        <dbReference type="Pfam" id="PF01545"/>
    </source>
</evidence>
<dbReference type="InterPro" id="IPR002524">
    <property type="entry name" value="Cation_efflux"/>
</dbReference>
<evidence type="ECO:0000256" key="3">
    <source>
        <dbReference type="ARBA" id="ARBA00022448"/>
    </source>
</evidence>
<proteinExistence type="inferred from homology"/>
<dbReference type="OrthoDB" id="9809646at2"/>
<evidence type="ECO:0000256" key="5">
    <source>
        <dbReference type="ARBA" id="ARBA00022906"/>
    </source>
</evidence>
<dbReference type="NCBIfam" id="TIGR01297">
    <property type="entry name" value="CDF"/>
    <property type="match status" value="1"/>
</dbReference>
<evidence type="ECO:0000256" key="6">
    <source>
        <dbReference type="ARBA" id="ARBA00022989"/>
    </source>
</evidence>
<dbReference type="STRING" id="1317122.ATO12_10100"/>
<dbReference type="GO" id="GO:0005886">
    <property type="term" value="C:plasma membrane"/>
    <property type="evidence" value="ECO:0007669"/>
    <property type="project" value="TreeGrafter"/>
</dbReference>
<protein>
    <submittedName>
        <fullName evidence="12">Cobalt transporter</fullName>
    </submittedName>
</protein>
<keyword evidence="4 9" id="KW-0812">Transmembrane</keyword>
<dbReference type="InterPro" id="IPR036837">
    <property type="entry name" value="Cation_efflux_CTD_sf"/>
</dbReference>
<comment type="similarity">
    <text evidence="2">Belongs to the cation diffusion facilitator (CDF) transporter (TC 2.A.4) family. SLC30A subfamily.</text>
</comment>
<dbReference type="Pfam" id="PF01545">
    <property type="entry name" value="Cation_efflux"/>
    <property type="match status" value="1"/>
</dbReference>
<gene>
    <name evidence="12" type="ORF">ATO12_10100</name>
</gene>
<dbReference type="InterPro" id="IPR027469">
    <property type="entry name" value="Cation_efflux_TMD_sf"/>
</dbReference>
<dbReference type="InterPro" id="IPR050681">
    <property type="entry name" value="CDF/SLC30A"/>
</dbReference>
<dbReference type="InterPro" id="IPR058533">
    <property type="entry name" value="Cation_efflux_TM"/>
</dbReference>
<keyword evidence="5" id="KW-0864">Zinc transport</keyword>
<sequence length="292" mass="32732">MGHDHSHDHAGKNLKIAFFLNLSFTILEIIGGFYVNSIAIISDAIHDLGDSLSLGTAWYLEGKSKKEADAKFSFGYRRFSLLGALINSIVLILGSIYVIYEAIGRLLEPEHSDAEGMIVFALLGIAVNGYAAWKVSSGKSLNEKVVSWHLLEDVLGWVAVLFAAIAIYYTDIQYLDPALSLLITLYILYNVIKRLKETLFVFLQGIPKDINVEEIKSKILQVPHVGSIHHLHIWSLEGEHHVFTAHVKLKNITETDQIIHVKSGVKKALMMYHFSHCTIETELYGEECILTK</sequence>
<dbReference type="PANTHER" id="PTHR11562">
    <property type="entry name" value="CATION EFFLUX PROTEIN/ ZINC TRANSPORTER"/>
    <property type="match status" value="1"/>
</dbReference>
<dbReference type="GO" id="GO:0005385">
    <property type="term" value="F:zinc ion transmembrane transporter activity"/>
    <property type="evidence" value="ECO:0007669"/>
    <property type="project" value="TreeGrafter"/>
</dbReference>
<dbReference type="EMBL" id="AQRA01000002">
    <property type="protein sequence ID" value="EZH75068.1"/>
    <property type="molecule type" value="Genomic_DNA"/>
</dbReference>
<feature type="domain" description="Cation efflux protein transmembrane" evidence="10">
    <location>
        <begin position="14"/>
        <end position="201"/>
    </location>
</feature>
<comment type="subcellular location">
    <subcellularLocation>
        <location evidence="1">Membrane</location>
        <topology evidence="1">Multi-pass membrane protein</topology>
    </subcellularLocation>
</comment>
<dbReference type="Gene3D" id="1.20.1510.10">
    <property type="entry name" value="Cation efflux protein transmembrane domain"/>
    <property type="match status" value="1"/>
</dbReference>
<evidence type="ECO:0000256" key="8">
    <source>
        <dbReference type="ARBA" id="ARBA00023136"/>
    </source>
</evidence>
<keyword evidence="6 9" id="KW-1133">Transmembrane helix</keyword>
<feature type="transmembrane region" description="Helical" evidence="9">
    <location>
        <begin position="145"/>
        <end position="168"/>
    </location>
</feature>
<keyword evidence="13" id="KW-1185">Reference proteome</keyword>
<dbReference type="Pfam" id="PF16916">
    <property type="entry name" value="ZT_dimer"/>
    <property type="match status" value="1"/>
</dbReference>
<evidence type="ECO:0000313" key="12">
    <source>
        <dbReference type="EMBL" id="EZH75068.1"/>
    </source>
</evidence>
<dbReference type="SUPFAM" id="SSF160240">
    <property type="entry name" value="Cation efflux protein cytoplasmic domain-like"/>
    <property type="match status" value="1"/>
</dbReference>
<evidence type="ECO:0000256" key="9">
    <source>
        <dbReference type="SAM" id="Phobius"/>
    </source>
</evidence>
<dbReference type="AlphaFoldDB" id="A0A023BZL7"/>
<dbReference type="RefSeq" id="WP_034240173.1">
    <property type="nucleotide sequence ID" value="NZ_AQRA01000002.1"/>
</dbReference>
<dbReference type="InterPro" id="IPR027470">
    <property type="entry name" value="Cation_efflux_CTD"/>
</dbReference>
<keyword evidence="5" id="KW-0862">Zinc</keyword>